<evidence type="ECO:0000256" key="3">
    <source>
        <dbReference type="ARBA" id="ARBA00022553"/>
    </source>
</evidence>
<keyword evidence="5 9" id="KW-0175">Coiled coil</keyword>
<organism evidence="11 12">
    <name type="scientific">Mya arenaria</name>
    <name type="common">Soft-shell clam</name>
    <dbReference type="NCBI Taxonomy" id="6604"/>
    <lineage>
        <taxon>Eukaryota</taxon>
        <taxon>Metazoa</taxon>
        <taxon>Spiralia</taxon>
        <taxon>Lophotrochozoa</taxon>
        <taxon>Mollusca</taxon>
        <taxon>Bivalvia</taxon>
        <taxon>Autobranchia</taxon>
        <taxon>Heteroconchia</taxon>
        <taxon>Euheterodonta</taxon>
        <taxon>Imparidentia</taxon>
        <taxon>Neoheterodontei</taxon>
        <taxon>Myida</taxon>
        <taxon>Myoidea</taxon>
        <taxon>Myidae</taxon>
        <taxon>Mya</taxon>
    </lineage>
</organism>
<feature type="region of interest" description="Disordered" evidence="10">
    <location>
        <begin position="351"/>
        <end position="377"/>
    </location>
</feature>
<reference evidence="11" key="1">
    <citation type="submission" date="2022-11" db="EMBL/GenBank/DDBJ databases">
        <title>Centuries of genome instability and evolution in soft-shell clam transmissible cancer (bioRxiv).</title>
        <authorList>
            <person name="Hart S.F.M."/>
            <person name="Yonemitsu M.A."/>
            <person name="Giersch R.M."/>
            <person name="Beal B.F."/>
            <person name="Arriagada G."/>
            <person name="Davis B.W."/>
            <person name="Ostrander E.A."/>
            <person name="Goff S.P."/>
            <person name="Metzger M.J."/>
        </authorList>
    </citation>
    <scope>NUCLEOTIDE SEQUENCE</scope>
    <source>
        <strain evidence="11">MELC-2E11</strain>
        <tissue evidence="11">Siphon/mantle</tissue>
    </source>
</reference>
<sequence>MFKRKKKSPSAKDISSLTKKSENSNVSSQSYSSLPKSMYSGTADKSGPPAMPPRSVSGSATLNLNLSKSPPTSSLQDLKGANSPLDLPMETFQSITAAYSNLSKGYSPGDMNNLSNTSSKQKLQSRSPYQSPVHSSYSSSSASHKANTRHRSLEKGEYSGLFSGESSIDRQIERLQMMMPADGHSVELNNSSSTMPVSRGGRSSNSSMTYSRERSQEREYPHMGARSLERDHYYHINNNRSRSSDRQDFTSQLHQTQEQFRHFSRDSLILELQSQITDLNKDCAKMQQELDSTKDKLSSTMNSIKTFWSPELKKERSLRKEECAKYSLLNEQFKATQAELKKHVNSIHELESKAQSKSKELPSSVSKADYESLKRNQDDQNKEVKILRKTVDEMELRHETQKQTLAARDESIKKLLEMLQSKGVAIDKIEESQKELEKFRVQKVEDTIKMGDLKRQNENKEAEISDLKERLSQLTDELESAQVQLKQLPSSTHTMQAIMEAKDSRISALEKELGNLEERLHRFGEEGVSSQDGSLKRDILPWKEKALRAELETLKTDLATRDNEIVGLKMKVDTLTNQQTERQHYIDVLKDQIKSKEQQSSMFNADTLAMDKRKLELEVAELRDNIEIKERKISVLQRKIKSQSTTSAESSDSAISAMEESIGEKDRQIERLKEQRDILELEHQQECERLENGKLKSSRYKADTRLRQLELNICEKDSEISRANQEIEKLKVERNAAKFESAEDQLTDLSKQVEQCQTEMKSAQTEVDRLLELIKDMENEKLEKEAIIKDLQDTINQYKQKFGTLKRQHQKDKQKNAHLLEEARRREEDIGTDAQHLKGTMKEKEGRIEELEEALRESVKITAEREMLLMEQKMQIDDNQNKIEELQSDLEKARACTKEYTSKLSSYVKQLEDKDVKLKRMSADRHKQMEEIQNRTRYLQERSKSHNKRSKSKTPETTRRADERRKSDDQKSSTQTSPSSKDSSDFTFWKENN</sequence>
<keyword evidence="7" id="KW-0966">Cell projection</keyword>
<evidence type="ECO:0000256" key="2">
    <source>
        <dbReference type="ARBA" id="ARBA00022490"/>
    </source>
</evidence>
<dbReference type="PANTHER" id="PTHR18861">
    <property type="entry name" value="ELKS/RAB6-INTERACTING/CAST PROTEIN"/>
    <property type="match status" value="1"/>
</dbReference>
<feature type="region of interest" description="Disordered" evidence="10">
    <location>
        <begin position="184"/>
        <end position="221"/>
    </location>
</feature>
<feature type="coiled-coil region" evidence="9">
    <location>
        <begin position="720"/>
        <end position="808"/>
    </location>
</feature>
<keyword evidence="2" id="KW-0963">Cytoplasm</keyword>
<keyword evidence="6" id="KW-0206">Cytoskeleton</keyword>
<evidence type="ECO:0000256" key="6">
    <source>
        <dbReference type="ARBA" id="ARBA00023212"/>
    </source>
</evidence>
<keyword evidence="4" id="KW-0770">Synapse</keyword>
<keyword evidence="3" id="KW-0597">Phosphoprotein</keyword>
<evidence type="ECO:0000313" key="11">
    <source>
        <dbReference type="EMBL" id="WAR25820.1"/>
    </source>
</evidence>
<evidence type="ECO:0000256" key="4">
    <source>
        <dbReference type="ARBA" id="ARBA00023018"/>
    </source>
</evidence>
<feature type="compositionally biased region" description="Low complexity" evidence="10">
    <location>
        <begin position="642"/>
        <end position="660"/>
    </location>
</feature>
<evidence type="ECO:0000256" key="5">
    <source>
        <dbReference type="ARBA" id="ARBA00023054"/>
    </source>
</evidence>
<feature type="compositionally biased region" description="Low complexity" evidence="10">
    <location>
        <begin position="972"/>
        <end position="981"/>
    </location>
</feature>
<feature type="compositionally biased region" description="Low complexity" evidence="10">
    <location>
        <begin position="23"/>
        <end position="33"/>
    </location>
</feature>
<feature type="region of interest" description="Disordered" evidence="10">
    <location>
        <begin position="109"/>
        <end position="161"/>
    </location>
</feature>
<keyword evidence="12" id="KW-1185">Reference proteome</keyword>
<comment type="subcellular location">
    <subcellularLocation>
        <location evidence="1">Cytoplasm</location>
        <location evidence="1">Cytoskeleton</location>
    </subcellularLocation>
    <subcellularLocation>
        <location evidence="8">Presynapse</location>
    </subcellularLocation>
</comment>
<dbReference type="EMBL" id="CP111025">
    <property type="protein sequence ID" value="WAR25820.1"/>
    <property type="molecule type" value="Genomic_DNA"/>
</dbReference>
<evidence type="ECO:0000313" key="12">
    <source>
        <dbReference type="Proteomes" id="UP001164746"/>
    </source>
</evidence>
<feature type="compositionally biased region" description="Basic and acidic residues" evidence="10">
    <location>
        <begin position="953"/>
        <end position="971"/>
    </location>
</feature>
<evidence type="ECO:0000256" key="8">
    <source>
        <dbReference type="ARBA" id="ARBA00034106"/>
    </source>
</evidence>
<feature type="compositionally biased region" description="Basic and acidic residues" evidence="10">
    <location>
        <begin position="920"/>
        <end position="944"/>
    </location>
</feature>
<feature type="compositionally biased region" description="Basic and acidic residues" evidence="10">
    <location>
        <begin position="351"/>
        <end position="360"/>
    </location>
</feature>
<proteinExistence type="predicted"/>
<dbReference type="Proteomes" id="UP001164746">
    <property type="component" value="Chromosome 14"/>
</dbReference>
<feature type="compositionally biased region" description="Polar residues" evidence="10">
    <location>
        <begin position="187"/>
        <end position="210"/>
    </location>
</feature>
<feature type="compositionally biased region" description="Polar residues" evidence="10">
    <location>
        <begin position="109"/>
        <end position="126"/>
    </location>
</feature>
<dbReference type="InterPro" id="IPR019323">
    <property type="entry name" value="ELKS/CAST"/>
</dbReference>
<feature type="region of interest" description="Disordered" evidence="10">
    <location>
        <begin position="1"/>
        <end position="82"/>
    </location>
</feature>
<evidence type="ECO:0000256" key="10">
    <source>
        <dbReference type="SAM" id="MobiDB-lite"/>
    </source>
</evidence>
<name>A0ABY7FUF0_MYAAR</name>
<evidence type="ECO:0000256" key="7">
    <source>
        <dbReference type="ARBA" id="ARBA00023273"/>
    </source>
</evidence>
<feature type="compositionally biased region" description="Polar residues" evidence="10">
    <location>
        <begin position="56"/>
        <end position="76"/>
    </location>
</feature>
<feature type="compositionally biased region" description="Basic and acidic residues" evidence="10">
    <location>
        <begin position="368"/>
        <end position="377"/>
    </location>
</feature>
<feature type="coiled-coil region" evidence="9">
    <location>
        <begin position="269"/>
        <end position="296"/>
    </location>
</feature>
<evidence type="ECO:0000256" key="1">
    <source>
        <dbReference type="ARBA" id="ARBA00004245"/>
    </source>
</evidence>
<feature type="compositionally biased region" description="Basic and acidic residues" evidence="10">
    <location>
        <begin position="211"/>
        <end position="221"/>
    </location>
</feature>
<feature type="coiled-coil region" evidence="9">
    <location>
        <begin position="834"/>
        <end position="903"/>
    </location>
</feature>
<gene>
    <name evidence="11" type="ORF">MAR_011524</name>
</gene>
<feature type="region of interest" description="Disordered" evidence="10">
    <location>
        <begin position="920"/>
        <end position="993"/>
    </location>
</feature>
<evidence type="ECO:0000256" key="9">
    <source>
        <dbReference type="SAM" id="Coils"/>
    </source>
</evidence>
<protein>
    <submittedName>
        <fullName evidence="11">RB6I2-like protein</fullName>
    </submittedName>
</protein>
<feature type="compositionally biased region" description="Low complexity" evidence="10">
    <location>
        <begin position="127"/>
        <end position="144"/>
    </location>
</feature>
<dbReference type="Pfam" id="PF10174">
    <property type="entry name" value="Cast"/>
    <property type="match status" value="2"/>
</dbReference>
<feature type="coiled-coil region" evidence="9">
    <location>
        <begin position="450"/>
        <end position="526"/>
    </location>
</feature>
<dbReference type="PANTHER" id="PTHR18861:SF0">
    <property type="entry name" value="BRUCHPILOT, ISOFORM J"/>
    <property type="match status" value="1"/>
</dbReference>
<feature type="region of interest" description="Disordered" evidence="10">
    <location>
        <begin position="640"/>
        <end position="667"/>
    </location>
</feature>
<accession>A0ABY7FUF0</accession>